<dbReference type="Proteomes" id="UP001151760">
    <property type="component" value="Unassembled WGS sequence"/>
</dbReference>
<comment type="caution">
    <text evidence="1">The sequence shown here is derived from an EMBL/GenBank/DDBJ whole genome shotgun (WGS) entry which is preliminary data.</text>
</comment>
<reference evidence="1" key="1">
    <citation type="journal article" date="2022" name="Int. J. Mol. Sci.">
        <title>Draft Genome of Tanacetum Coccineum: Genomic Comparison of Closely Related Tanacetum-Family Plants.</title>
        <authorList>
            <person name="Yamashiro T."/>
            <person name="Shiraishi A."/>
            <person name="Nakayama K."/>
            <person name="Satake H."/>
        </authorList>
    </citation>
    <scope>NUCLEOTIDE SEQUENCE</scope>
</reference>
<proteinExistence type="predicted"/>
<reference evidence="1" key="2">
    <citation type="submission" date="2022-01" db="EMBL/GenBank/DDBJ databases">
        <authorList>
            <person name="Yamashiro T."/>
            <person name="Shiraishi A."/>
            <person name="Satake H."/>
            <person name="Nakayama K."/>
        </authorList>
    </citation>
    <scope>NUCLEOTIDE SEQUENCE</scope>
</reference>
<protein>
    <submittedName>
        <fullName evidence="1">Uncharacterized protein</fullName>
    </submittedName>
</protein>
<evidence type="ECO:0000313" key="2">
    <source>
        <dbReference type="Proteomes" id="UP001151760"/>
    </source>
</evidence>
<organism evidence="1 2">
    <name type="scientific">Tanacetum coccineum</name>
    <dbReference type="NCBI Taxonomy" id="301880"/>
    <lineage>
        <taxon>Eukaryota</taxon>
        <taxon>Viridiplantae</taxon>
        <taxon>Streptophyta</taxon>
        <taxon>Embryophyta</taxon>
        <taxon>Tracheophyta</taxon>
        <taxon>Spermatophyta</taxon>
        <taxon>Magnoliopsida</taxon>
        <taxon>eudicotyledons</taxon>
        <taxon>Gunneridae</taxon>
        <taxon>Pentapetalae</taxon>
        <taxon>asterids</taxon>
        <taxon>campanulids</taxon>
        <taxon>Asterales</taxon>
        <taxon>Asteraceae</taxon>
        <taxon>Asteroideae</taxon>
        <taxon>Anthemideae</taxon>
        <taxon>Anthemidinae</taxon>
        <taxon>Tanacetum</taxon>
    </lineage>
</organism>
<keyword evidence="2" id="KW-1185">Reference proteome</keyword>
<evidence type="ECO:0000313" key="1">
    <source>
        <dbReference type="EMBL" id="GJT59919.1"/>
    </source>
</evidence>
<name>A0ABQ5FA28_9ASTR</name>
<accession>A0ABQ5FA28</accession>
<dbReference type="EMBL" id="BQNB010017151">
    <property type="protein sequence ID" value="GJT59919.1"/>
    <property type="molecule type" value="Genomic_DNA"/>
</dbReference>
<sequence length="482" mass="55460">MSELQKAVRGVEADRNTYNRSVHMYLDAQLDLFISSTSFHCDRSSCLERSSCLSIARPPKSEMCLVREVDATDFDSAIRDSEVAKALWANETTGRRNITYDRSQSMRFSVASEADILTYHMLWRTEPMRIYPLRGAAGASGASELLLLVALEGEYITDLLLLGWRRILVEERGQGCRCLGAEMERGEDGGGGDIVLGLSCLSTPKRQKYFTSYNYEYLIDGGFKTGTVILLTSLGCERDEKGFDIWGQTREVSIEFSKYKVQTRDPGASKMMKRAKDIKNMTIAEYIEYEAKLKRQSRRSARSSHLKRYEGTEHNSSHYEKNIALEYPYYFDDAKIDAYYDLPPLLRCFQPVQPHIDYDRKPSYADIERVMESVASYKSDIDNKGQDKWAEETISEWFKLEIEKYKRIQQKNERECTETRRRVQATYLNWEAQIDVLTKKCREEGTKEVSRSSISECRAIYTNNDSPIDNTVGSLCLMDLNL</sequence>
<gene>
    <name evidence="1" type="ORF">Tco_1003452</name>
</gene>